<reference evidence="1" key="1">
    <citation type="submission" date="2021-03" db="EMBL/GenBank/DDBJ databases">
        <title>Draft genome sequence of rust myrtle Austropuccinia psidii MF-1, a brazilian biotype.</title>
        <authorList>
            <person name="Quecine M.C."/>
            <person name="Pachon D.M.R."/>
            <person name="Bonatelli M.L."/>
            <person name="Correr F.H."/>
            <person name="Franceschini L.M."/>
            <person name="Leite T.F."/>
            <person name="Margarido G.R.A."/>
            <person name="Almeida C.A."/>
            <person name="Ferrarezi J.A."/>
            <person name="Labate C.A."/>
        </authorList>
    </citation>
    <scope>NUCLEOTIDE SEQUENCE</scope>
    <source>
        <strain evidence="1">MF-1</strain>
    </source>
</reference>
<gene>
    <name evidence="1" type="ORF">O181_022832</name>
</gene>
<proteinExistence type="predicted"/>
<keyword evidence="2" id="KW-1185">Reference proteome</keyword>
<dbReference type="AlphaFoldDB" id="A0A9Q3GXI3"/>
<evidence type="ECO:0000313" key="2">
    <source>
        <dbReference type="Proteomes" id="UP000765509"/>
    </source>
</evidence>
<dbReference type="EMBL" id="AVOT02007083">
    <property type="protein sequence ID" value="MBW0483117.1"/>
    <property type="molecule type" value="Genomic_DNA"/>
</dbReference>
<dbReference type="Proteomes" id="UP000765509">
    <property type="component" value="Unassembled WGS sequence"/>
</dbReference>
<dbReference type="OrthoDB" id="2684341at2759"/>
<evidence type="ECO:0000313" key="1">
    <source>
        <dbReference type="EMBL" id="MBW0483117.1"/>
    </source>
</evidence>
<sequence length="199" mass="22940">MVGLPSFPRFDFKFLVIDTSKGEDPISGFEFLNHFDPFIDWRQGLITFDADNMDYYDPSKCFSNEFFSAKLCVALVGDSRTPSFPSSVHVPSLNSHTSLLSSRDEVFKEIKDFEEDNSVSSLHLLFGNINLLPSSYNDSLEELWDQEKEQEEIETMMKVFSSGYHRYLAVFSKVKEEKIPPHPPVIITLKWRGFYLQLG</sequence>
<comment type="caution">
    <text evidence="1">The sequence shown here is derived from an EMBL/GenBank/DDBJ whole genome shotgun (WGS) entry which is preliminary data.</text>
</comment>
<organism evidence="1 2">
    <name type="scientific">Austropuccinia psidii MF-1</name>
    <dbReference type="NCBI Taxonomy" id="1389203"/>
    <lineage>
        <taxon>Eukaryota</taxon>
        <taxon>Fungi</taxon>
        <taxon>Dikarya</taxon>
        <taxon>Basidiomycota</taxon>
        <taxon>Pucciniomycotina</taxon>
        <taxon>Pucciniomycetes</taxon>
        <taxon>Pucciniales</taxon>
        <taxon>Sphaerophragmiaceae</taxon>
        <taxon>Austropuccinia</taxon>
    </lineage>
</organism>
<protein>
    <submittedName>
        <fullName evidence="1">Uncharacterized protein</fullName>
    </submittedName>
</protein>
<accession>A0A9Q3GXI3</accession>
<name>A0A9Q3GXI3_9BASI</name>